<keyword evidence="3" id="KW-0479">Metal-binding</keyword>
<evidence type="ECO:0000256" key="4">
    <source>
        <dbReference type="ARBA" id="ARBA00022982"/>
    </source>
</evidence>
<keyword evidence="6" id="KW-0411">Iron-sulfur</keyword>
<dbReference type="PANTHER" id="PTHR30176:SF3">
    <property type="entry name" value="FERREDOXIN-TYPE PROTEIN NAPH"/>
    <property type="match status" value="1"/>
</dbReference>
<evidence type="ECO:0000256" key="5">
    <source>
        <dbReference type="ARBA" id="ARBA00023004"/>
    </source>
</evidence>
<keyword evidence="10" id="KW-1185">Reference proteome</keyword>
<dbReference type="RefSeq" id="WP_089083613.1">
    <property type="nucleotide sequence ID" value="NZ_AP018823.1"/>
</dbReference>
<reference evidence="9 10" key="2">
    <citation type="journal article" date="2017" name="Genome Announc.">
        <title>Draft genome sequence of Aquitalea magnusonii strain H3, a plant growth-promoting bacterium of duckweed Lemna minor.</title>
        <authorList>
            <person name="Ishizawa H."/>
            <person name="Kuroda M."/>
            <person name="Ike M."/>
        </authorList>
    </citation>
    <scope>NUCLEOTIDE SEQUENCE [LARGE SCALE GENOMIC DNA]</scope>
    <source>
        <strain evidence="9 10">H3</strain>
    </source>
</reference>
<keyword evidence="2" id="KW-0004">4Fe-4S</keyword>
<feature type="transmembrane region" description="Helical" evidence="7">
    <location>
        <begin position="283"/>
        <end position="303"/>
    </location>
</feature>
<evidence type="ECO:0000313" key="9">
    <source>
        <dbReference type="EMBL" id="BBF87156.1"/>
    </source>
</evidence>
<dbReference type="SUPFAM" id="SSF54862">
    <property type="entry name" value="4Fe-4S ferredoxins"/>
    <property type="match status" value="1"/>
</dbReference>
<organism evidence="9 10">
    <name type="scientific">Aquitalea magnusonii</name>
    <dbReference type="NCBI Taxonomy" id="332411"/>
    <lineage>
        <taxon>Bacteria</taxon>
        <taxon>Pseudomonadati</taxon>
        <taxon>Pseudomonadota</taxon>
        <taxon>Betaproteobacteria</taxon>
        <taxon>Neisseriales</taxon>
        <taxon>Chromobacteriaceae</taxon>
        <taxon>Aquitalea</taxon>
    </lineage>
</organism>
<reference evidence="10" key="1">
    <citation type="journal article" date="2017" name="Biotechnol. Biofuels">
        <title>Evaluation of environmental bacterial communities as a factor affecting the growth of duckweed Lemna minor.</title>
        <authorList>
            <person name="Ishizawa H."/>
            <person name="Kuroda M."/>
            <person name="Morikawa M."/>
            <person name="Ike M."/>
        </authorList>
    </citation>
    <scope>NUCLEOTIDE SEQUENCE [LARGE SCALE GENOMIC DNA]</scope>
    <source>
        <strain evidence="10">H3</strain>
    </source>
</reference>
<evidence type="ECO:0000256" key="2">
    <source>
        <dbReference type="ARBA" id="ARBA00022485"/>
    </source>
</evidence>
<evidence type="ECO:0000256" key="6">
    <source>
        <dbReference type="ARBA" id="ARBA00023014"/>
    </source>
</evidence>
<accession>A0A3G9GRF1</accession>
<feature type="transmembrane region" description="Helical" evidence="7">
    <location>
        <begin position="432"/>
        <end position="450"/>
    </location>
</feature>
<feature type="transmembrane region" description="Helical" evidence="7">
    <location>
        <begin position="393"/>
        <end position="412"/>
    </location>
</feature>
<feature type="transmembrane region" description="Helical" evidence="7">
    <location>
        <begin position="356"/>
        <end position="381"/>
    </location>
</feature>
<protein>
    <submittedName>
        <fullName evidence="9">Ferredoxin</fullName>
    </submittedName>
</protein>
<dbReference type="OrthoDB" id="9806398at2"/>
<dbReference type="KEGG" id="amah:DLM_3570"/>
<feature type="transmembrane region" description="Helical" evidence="7">
    <location>
        <begin position="462"/>
        <end position="483"/>
    </location>
</feature>
<feature type="transmembrane region" description="Helical" evidence="7">
    <location>
        <begin position="163"/>
        <end position="182"/>
    </location>
</feature>
<feature type="domain" description="4Fe-4S ferredoxin-type" evidence="8">
    <location>
        <begin position="87"/>
        <end position="124"/>
    </location>
</feature>
<keyword evidence="7" id="KW-0472">Membrane</keyword>
<dbReference type="InterPro" id="IPR017896">
    <property type="entry name" value="4Fe4S_Fe-S-bd"/>
</dbReference>
<dbReference type="GO" id="GO:0046872">
    <property type="term" value="F:metal ion binding"/>
    <property type="evidence" value="ECO:0007669"/>
    <property type="project" value="UniProtKB-KW"/>
</dbReference>
<dbReference type="GO" id="GO:0051539">
    <property type="term" value="F:4 iron, 4 sulfur cluster binding"/>
    <property type="evidence" value="ECO:0007669"/>
    <property type="project" value="UniProtKB-KW"/>
</dbReference>
<feature type="domain" description="4Fe-4S ferredoxin-type" evidence="8">
    <location>
        <begin position="173"/>
        <end position="206"/>
    </location>
</feature>
<dbReference type="EMBL" id="AP018823">
    <property type="protein sequence ID" value="BBF87156.1"/>
    <property type="molecule type" value="Genomic_DNA"/>
</dbReference>
<gene>
    <name evidence="9" type="ORF">DLM_3570</name>
</gene>
<sequence>MKPLADHRRRPELLRPLSGGCGSHAAAGNGRLAAVGNWLRDHAGTLRLLQWLVVLVYAALLLIPAWLPLPGDSARIVNNLTIFAQFVFWGIWWPFVLLSMVLFGRLWCGVLCPEGALSEWAAKKGLGRPIPRWMRWDGWPFVAFALTTLYGQLVSVYQYPKAALLVLGGSTVAAIAIGLVYTRGKRAWCRHLCPVNGVFSLLSKLAPMHYKVDEQRWQESTRQSGVIRIQAVDCAPLQPLRHMQGGSGCHMCGRCSGHRDAISLSLRSPAEEVVKVAGKEATVWQTLLIVYGLLGIAMGGFHWTASPWFVDLKQAAAEWLVDHDIMWPLDTDAPWWLLTHYPDHNDVFSWLDGMAIIAYMLGTALVLGSGLLLALSCAVRLAGAWRSQRLHHLAQSLIPLAGIGVFLGLSALTVTLLKAEGIATGWANDLRLGLLLLANVWSLWLAAGIVRQWQIGWRTLPALACLLAGMALVDAAWGFMFWWW</sequence>
<keyword evidence="5" id="KW-0408">Iron</keyword>
<evidence type="ECO:0000259" key="8">
    <source>
        <dbReference type="Pfam" id="PF12801"/>
    </source>
</evidence>
<proteinExistence type="predicted"/>
<evidence type="ECO:0000313" key="10">
    <source>
        <dbReference type="Proteomes" id="UP000198290"/>
    </source>
</evidence>
<evidence type="ECO:0000256" key="1">
    <source>
        <dbReference type="ARBA" id="ARBA00022448"/>
    </source>
</evidence>
<dbReference type="Pfam" id="PF12801">
    <property type="entry name" value="Fer4_5"/>
    <property type="match status" value="2"/>
</dbReference>
<dbReference type="GO" id="GO:0005886">
    <property type="term" value="C:plasma membrane"/>
    <property type="evidence" value="ECO:0007669"/>
    <property type="project" value="TreeGrafter"/>
</dbReference>
<keyword evidence="1" id="KW-0813">Transport</keyword>
<dbReference type="InterPro" id="IPR051684">
    <property type="entry name" value="Electron_Trans/Redox"/>
</dbReference>
<keyword evidence="7" id="KW-1133">Transmembrane helix</keyword>
<dbReference type="PANTHER" id="PTHR30176">
    <property type="entry name" value="FERREDOXIN-TYPE PROTEIN NAPH"/>
    <property type="match status" value="1"/>
</dbReference>
<keyword evidence="7" id="KW-0812">Transmembrane</keyword>
<reference evidence="10" key="3">
    <citation type="journal article" date="2017" name="Plant Physiol. Biochem.">
        <title>Differential oxidative and antioxidative response of duckweed Lemna minor toward plant growth promoting/inhibiting bacteria.</title>
        <authorList>
            <person name="Ishizawa H."/>
            <person name="Kuroda M."/>
            <person name="Morikawa M."/>
            <person name="Ike M."/>
        </authorList>
    </citation>
    <scope>NUCLEOTIDE SEQUENCE [LARGE SCALE GENOMIC DNA]</scope>
    <source>
        <strain evidence="10">H3</strain>
    </source>
</reference>
<feature type="transmembrane region" description="Helical" evidence="7">
    <location>
        <begin position="48"/>
        <end position="67"/>
    </location>
</feature>
<dbReference type="STRING" id="332411.VI06_15690"/>
<keyword evidence="4" id="KW-0249">Electron transport</keyword>
<dbReference type="AlphaFoldDB" id="A0A3G9GRF1"/>
<name>A0A3G9GRF1_9NEIS</name>
<feature type="transmembrane region" description="Helical" evidence="7">
    <location>
        <begin position="87"/>
        <end position="108"/>
    </location>
</feature>
<evidence type="ECO:0000256" key="7">
    <source>
        <dbReference type="SAM" id="Phobius"/>
    </source>
</evidence>
<feature type="transmembrane region" description="Helical" evidence="7">
    <location>
        <begin position="138"/>
        <end position="157"/>
    </location>
</feature>
<dbReference type="Proteomes" id="UP000198290">
    <property type="component" value="Chromosome"/>
</dbReference>
<evidence type="ECO:0000256" key="3">
    <source>
        <dbReference type="ARBA" id="ARBA00022723"/>
    </source>
</evidence>